<feature type="chain" id="PRO_5037876574" description="Secreted protein" evidence="1">
    <location>
        <begin position="20"/>
        <end position="171"/>
    </location>
</feature>
<keyword evidence="1" id="KW-0732">Signal</keyword>
<organism evidence="2 3">
    <name type="scientific">Actinoplanes aureus</name>
    <dbReference type="NCBI Taxonomy" id="2792083"/>
    <lineage>
        <taxon>Bacteria</taxon>
        <taxon>Bacillati</taxon>
        <taxon>Actinomycetota</taxon>
        <taxon>Actinomycetes</taxon>
        <taxon>Micromonosporales</taxon>
        <taxon>Micromonosporaceae</taxon>
        <taxon>Actinoplanes</taxon>
    </lineage>
</organism>
<comment type="caution">
    <text evidence="2">The sequence shown here is derived from an EMBL/GenBank/DDBJ whole genome shotgun (WGS) entry which is preliminary data.</text>
</comment>
<keyword evidence="3" id="KW-1185">Reference proteome</keyword>
<accession>A0A931CIA3</accession>
<evidence type="ECO:0000313" key="3">
    <source>
        <dbReference type="Proteomes" id="UP000598146"/>
    </source>
</evidence>
<dbReference type="AlphaFoldDB" id="A0A931CIA3"/>
<evidence type="ECO:0000256" key="1">
    <source>
        <dbReference type="SAM" id="SignalP"/>
    </source>
</evidence>
<proteinExistence type="predicted"/>
<sequence>MMVLITGTAVAVAAPPAAAATGCTKSSVRHGYQTYNCYMYRSSVRLWMHTENYPSEYRLHDNTSAVLYQGTSWFVCQRRFVNVQAYYGSAANDWWAYTLSDNGLWGWASAVHISGGSNWGGIPGLAGCSSGFANNDSWPTIQRRCSNTNIPGPDFSKINIGGRVSKTYIGC</sequence>
<name>A0A931CIA3_9ACTN</name>
<reference evidence="2" key="1">
    <citation type="submission" date="2020-11" db="EMBL/GenBank/DDBJ databases">
        <title>Isolation and identification of active actinomycetes.</title>
        <authorList>
            <person name="Sun X."/>
        </authorList>
    </citation>
    <scope>NUCLEOTIDE SEQUENCE</scope>
    <source>
        <strain evidence="2">NEAU-A11</strain>
    </source>
</reference>
<evidence type="ECO:0000313" key="2">
    <source>
        <dbReference type="EMBL" id="MBG0567818.1"/>
    </source>
</evidence>
<dbReference type="RefSeq" id="WP_196419596.1">
    <property type="nucleotide sequence ID" value="NZ_JADQTO010000031.1"/>
</dbReference>
<evidence type="ECO:0008006" key="4">
    <source>
        <dbReference type="Google" id="ProtNLM"/>
    </source>
</evidence>
<dbReference type="Proteomes" id="UP000598146">
    <property type="component" value="Unassembled WGS sequence"/>
</dbReference>
<gene>
    <name evidence="2" type="ORF">I4J89_40900</name>
</gene>
<protein>
    <recommendedName>
        <fullName evidence="4">Secreted protein</fullName>
    </recommendedName>
</protein>
<feature type="signal peptide" evidence="1">
    <location>
        <begin position="1"/>
        <end position="19"/>
    </location>
</feature>
<dbReference type="EMBL" id="JADQTO010000031">
    <property type="protein sequence ID" value="MBG0567818.1"/>
    <property type="molecule type" value="Genomic_DNA"/>
</dbReference>